<evidence type="ECO:0000313" key="3">
    <source>
        <dbReference type="EMBL" id="SPZ12229.1"/>
    </source>
</evidence>
<sequence>MKPAWSPAVLYKNRSQAGQVLAARLRPYIHHNPIILAVPRGGVPVGYQVARELEAPLDVLMVSKIGAPGNKDMALGAVTDGAARRWVANQAMLEYLNPPAGWFEAERDRQIDSIERRRRLYRGHTDPMVITGRTVIVVDDGVATGSTARVALFALAEAAPARLVWAAPVGPAGVAEGLRTLADDVVCLATPDVVKHIETYYQDFCPVSDQDVLSLLARCRSDSRV</sequence>
<evidence type="ECO:0000313" key="4">
    <source>
        <dbReference type="Proteomes" id="UP000250443"/>
    </source>
</evidence>
<dbReference type="Gene3D" id="3.40.50.2020">
    <property type="match status" value="1"/>
</dbReference>
<dbReference type="SUPFAM" id="SSF53271">
    <property type="entry name" value="PRTase-like"/>
    <property type="match status" value="1"/>
</dbReference>
<accession>A0A2X2EV11</accession>
<dbReference type="AlphaFoldDB" id="A0A2X2EV11"/>
<proteinExistence type="predicted"/>
<dbReference type="CDD" id="cd06223">
    <property type="entry name" value="PRTases_typeI"/>
    <property type="match status" value="1"/>
</dbReference>
<dbReference type="GO" id="GO:0016757">
    <property type="term" value="F:glycosyltransferase activity"/>
    <property type="evidence" value="ECO:0007669"/>
    <property type="project" value="UniProtKB-KW"/>
</dbReference>
<dbReference type="Proteomes" id="UP000626180">
    <property type="component" value="Unassembled WGS sequence"/>
</dbReference>
<keyword evidence="3" id="KW-0808">Transferase</keyword>
<keyword evidence="3" id="KW-0328">Glycosyltransferase</keyword>
<dbReference type="RefSeq" id="WP_010796094.1">
    <property type="nucleotide sequence ID" value="NZ_CP069262.1"/>
</dbReference>
<dbReference type="EMBL" id="JADMCD010000004">
    <property type="protein sequence ID" value="MBF8641096.1"/>
    <property type="molecule type" value="Genomic_DNA"/>
</dbReference>
<dbReference type="Proteomes" id="UP000250443">
    <property type="component" value="Unassembled WGS sequence"/>
</dbReference>
<reference evidence="3 4" key="1">
    <citation type="submission" date="2018-06" db="EMBL/GenBank/DDBJ databases">
        <authorList>
            <consortium name="Pathogen Informatics"/>
            <person name="Doyle S."/>
        </authorList>
    </citation>
    <scope>NUCLEOTIDE SEQUENCE [LARGE SCALE GENOMIC DNA]</scope>
    <source>
        <strain evidence="3 4">NCTC11842</strain>
    </source>
</reference>
<dbReference type="InterPro" id="IPR029057">
    <property type="entry name" value="PRTase-like"/>
</dbReference>
<feature type="domain" description="Phosphoribosyltransferase" evidence="1">
    <location>
        <begin position="29"/>
        <end position="200"/>
    </location>
</feature>
<name>A0A2X2EV11_PSELU</name>
<dbReference type="Pfam" id="PF00156">
    <property type="entry name" value="Pribosyltran"/>
    <property type="match status" value="1"/>
</dbReference>
<keyword evidence="5" id="KW-1185">Reference proteome</keyword>
<organism evidence="3 4">
    <name type="scientific">Pseudomonas luteola</name>
    <dbReference type="NCBI Taxonomy" id="47886"/>
    <lineage>
        <taxon>Bacteria</taxon>
        <taxon>Pseudomonadati</taxon>
        <taxon>Pseudomonadota</taxon>
        <taxon>Gammaproteobacteria</taxon>
        <taxon>Pseudomonadales</taxon>
        <taxon>Pseudomonadaceae</taxon>
        <taxon>Pseudomonas</taxon>
    </lineage>
</organism>
<evidence type="ECO:0000259" key="1">
    <source>
        <dbReference type="Pfam" id="PF00156"/>
    </source>
</evidence>
<dbReference type="EMBL" id="UAUF01000014">
    <property type="protein sequence ID" value="SPZ12229.1"/>
    <property type="molecule type" value="Genomic_DNA"/>
</dbReference>
<dbReference type="InterPro" id="IPR000836">
    <property type="entry name" value="PRTase_dom"/>
</dbReference>
<evidence type="ECO:0000313" key="5">
    <source>
        <dbReference type="Proteomes" id="UP000626180"/>
    </source>
</evidence>
<protein>
    <submittedName>
        <fullName evidence="3">Phosphoribosyltransferase</fullName>
    </submittedName>
</protein>
<evidence type="ECO:0000313" key="2">
    <source>
        <dbReference type="EMBL" id="MBF8641096.1"/>
    </source>
</evidence>
<gene>
    <name evidence="2" type="ORF">IRZ65_10410</name>
    <name evidence="3" type="ORF">NCTC11842_04348</name>
</gene>
<reference evidence="2 5" key="2">
    <citation type="submission" date="2020-10" db="EMBL/GenBank/DDBJ databases">
        <title>Genome sequences of Pseudomonas isolates.</title>
        <authorList>
            <person name="Wessels L."/>
            <person name="Reich F."/>
            <person name="Hammerl J."/>
        </authorList>
    </citation>
    <scope>NUCLEOTIDE SEQUENCE [LARGE SCALE GENOMIC DNA]</scope>
    <source>
        <strain evidence="2 5">20-MO00624-0</strain>
    </source>
</reference>
<dbReference type="Gene3D" id="3.30.1310.20">
    <property type="entry name" value="PRTase-like"/>
    <property type="match status" value="1"/>
</dbReference>